<proteinExistence type="predicted"/>
<dbReference type="EMBL" id="JAUIZM010000011">
    <property type="protein sequence ID" value="KAK1354554.1"/>
    <property type="molecule type" value="Genomic_DNA"/>
</dbReference>
<keyword evidence="1" id="KW-0472">Membrane</keyword>
<keyword evidence="1" id="KW-0812">Transmembrane</keyword>
<dbReference type="PANTHER" id="PTHR33736">
    <property type="entry name" value="F-BOX PROTEIN-RELATED"/>
    <property type="match status" value="1"/>
</dbReference>
<keyword evidence="1" id="KW-1133">Transmembrane helix</keyword>
<dbReference type="InterPro" id="IPR045283">
    <property type="entry name" value="AT3G44326-like"/>
</dbReference>
<reference evidence="2" key="2">
    <citation type="submission" date="2023-05" db="EMBL/GenBank/DDBJ databases">
        <authorList>
            <person name="Schelkunov M.I."/>
        </authorList>
    </citation>
    <scope>NUCLEOTIDE SEQUENCE</scope>
    <source>
        <strain evidence="2">Hsosn_3</strain>
        <tissue evidence="2">Leaf</tissue>
    </source>
</reference>
<gene>
    <name evidence="2" type="ORF">POM88_047810</name>
</gene>
<dbReference type="Gene3D" id="1.20.1280.50">
    <property type="match status" value="1"/>
</dbReference>
<dbReference type="SUPFAM" id="SSF81383">
    <property type="entry name" value="F-box domain"/>
    <property type="match status" value="1"/>
</dbReference>
<evidence type="ECO:0000256" key="1">
    <source>
        <dbReference type="SAM" id="Phobius"/>
    </source>
</evidence>
<dbReference type="Proteomes" id="UP001237642">
    <property type="component" value="Unassembled WGS sequence"/>
</dbReference>
<dbReference type="PANTHER" id="PTHR33736:SF18">
    <property type="entry name" value="F-BOX DOMAIN-CONTAINING PROTEIN"/>
    <property type="match status" value="1"/>
</dbReference>
<keyword evidence="3" id="KW-1185">Reference proteome</keyword>
<sequence>MDSKSCDHGGATTTISAVHTDVIESHILTKCDGASLACAASTSHLLHKLCNKESLWEDTCNSTWSSIKDSLVRKTILNFPGGYRAFFSDAFPVIRQNPSRVRHRYEGNISELISAVDINYGDEKVFSKVIVTKTDDKSFLQFSFWVDLLETKETVKIPLKFEGDENKCMLELEQNLKLSWIVIDPSRKRAVNVSSLRPVSVKPSCNGYDNQVIFATILSGDYDDNDLSDLVECRVAATLGCKEGKNVKFRELNLYLEDMHMRRLSGKKSLRILEEAMESGERKKGNGGEMKEIYEKYLELKGKKMEGKKRKERWLNLVYRLSWVAYLIGFVFLCISLKVFPN</sequence>
<feature type="transmembrane region" description="Helical" evidence="1">
    <location>
        <begin position="317"/>
        <end position="340"/>
    </location>
</feature>
<evidence type="ECO:0000313" key="3">
    <source>
        <dbReference type="Proteomes" id="UP001237642"/>
    </source>
</evidence>
<accession>A0AAD8GUL0</accession>
<dbReference type="InterPro" id="IPR036047">
    <property type="entry name" value="F-box-like_dom_sf"/>
</dbReference>
<comment type="caution">
    <text evidence="2">The sequence shown here is derived from an EMBL/GenBank/DDBJ whole genome shotgun (WGS) entry which is preliminary data.</text>
</comment>
<organism evidence="2 3">
    <name type="scientific">Heracleum sosnowskyi</name>
    <dbReference type="NCBI Taxonomy" id="360622"/>
    <lineage>
        <taxon>Eukaryota</taxon>
        <taxon>Viridiplantae</taxon>
        <taxon>Streptophyta</taxon>
        <taxon>Embryophyta</taxon>
        <taxon>Tracheophyta</taxon>
        <taxon>Spermatophyta</taxon>
        <taxon>Magnoliopsida</taxon>
        <taxon>eudicotyledons</taxon>
        <taxon>Gunneridae</taxon>
        <taxon>Pentapetalae</taxon>
        <taxon>asterids</taxon>
        <taxon>campanulids</taxon>
        <taxon>Apiales</taxon>
        <taxon>Apiaceae</taxon>
        <taxon>Apioideae</taxon>
        <taxon>apioid superclade</taxon>
        <taxon>Tordylieae</taxon>
        <taxon>Tordyliinae</taxon>
        <taxon>Heracleum</taxon>
    </lineage>
</organism>
<evidence type="ECO:0000313" key="2">
    <source>
        <dbReference type="EMBL" id="KAK1354554.1"/>
    </source>
</evidence>
<dbReference type="AlphaFoldDB" id="A0AAD8GUL0"/>
<protein>
    <submittedName>
        <fullName evidence="2">F-box family protein</fullName>
    </submittedName>
</protein>
<name>A0AAD8GUL0_9APIA</name>
<reference evidence="2" key="1">
    <citation type="submission" date="2023-02" db="EMBL/GenBank/DDBJ databases">
        <title>Genome of toxic invasive species Heracleum sosnowskyi carries increased number of genes despite the absence of recent whole-genome duplications.</title>
        <authorList>
            <person name="Schelkunov M."/>
            <person name="Shtratnikova V."/>
            <person name="Makarenko M."/>
            <person name="Klepikova A."/>
            <person name="Omelchenko D."/>
            <person name="Novikova G."/>
            <person name="Obukhova E."/>
            <person name="Bogdanov V."/>
            <person name="Penin A."/>
            <person name="Logacheva M."/>
        </authorList>
    </citation>
    <scope>NUCLEOTIDE SEQUENCE</scope>
    <source>
        <strain evidence="2">Hsosn_3</strain>
        <tissue evidence="2">Leaf</tissue>
    </source>
</reference>